<evidence type="ECO:0000313" key="2">
    <source>
        <dbReference type="EMBL" id="MBO0440780.1"/>
    </source>
</evidence>
<feature type="transmembrane region" description="Helical" evidence="1">
    <location>
        <begin position="9"/>
        <end position="28"/>
    </location>
</feature>
<evidence type="ECO:0000313" key="3">
    <source>
        <dbReference type="Proteomes" id="UP000664632"/>
    </source>
</evidence>
<keyword evidence="1" id="KW-0472">Membrane</keyword>
<feature type="transmembrane region" description="Helical" evidence="1">
    <location>
        <begin position="34"/>
        <end position="54"/>
    </location>
</feature>
<dbReference type="Proteomes" id="UP000664632">
    <property type="component" value="Unassembled WGS sequence"/>
</dbReference>
<sequence>MKITAYLKNAFRLTSMIFTILVVVNLVVNKAVLFTTIEFMLFVSVVSGALLFLVDDREVYSNRRMIINQILYISIIFTLIIIGNYLFDWELGVNGLVRNLFLILLIFFFIKFIMYSNDKKEAQEMNRYIQKNK</sequence>
<gene>
    <name evidence="2" type="ORF">JZO69_10440</name>
</gene>
<reference evidence="2 3" key="1">
    <citation type="submission" date="2021-03" db="EMBL/GenBank/DDBJ databases">
        <title>Enterococcal diversity collection.</title>
        <authorList>
            <person name="Gilmore M.S."/>
            <person name="Schwartzman J."/>
            <person name="Van Tyne D."/>
            <person name="Martin M."/>
            <person name="Earl A.M."/>
            <person name="Manson A.L."/>
            <person name="Straub T."/>
            <person name="Salamzade R."/>
            <person name="Saavedra J."/>
            <person name="Lebreton F."/>
            <person name="Prichula J."/>
            <person name="Schaufler K."/>
            <person name="Gaca A."/>
            <person name="Sgardioli B."/>
            <person name="Wagenaar J."/>
            <person name="Strong T."/>
        </authorList>
    </citation>
    <scope>NUCLEOTIDE SEQUENCE [LARGE SCALE GENOMIC DNA]</scope>
    <source>
        <strain evidence="2 3">DIV0869a</strain>
    </source>
</reference>
<name>A0ABS3H160_9ENTE</name>
<accession>A0ABS3H160</accession>
<comment type="caution">
    <text evidence="2">The sequence shown here is derived from an EMBL/GenBank/DDBJ whole genome shotgun (WGS) entry which is preliminary data.</text>
</comment>
<organism evidence="2 3">
    <name type="scientific">Candidatus Enterococcus ikei</name>
    <dbReference type="NCBI Taxonomy" id="2815326"/>
    <lineage>
        <taxon>Bacteria</taxon>
        <taxon>Bacillati</taxon>
        <taxon>Bacillota</taxon>
        <taxon>Bacilli</taxon>
        <taxon>Lactobacillales</taxon>
        <taxon>Enterococcaceae</taxon>
        <taxon>Enterococcus</taxon>
    </lineage>
</organism>
<dbReference type="RefSeq" id="WP_207112816.1">
    <property type="nucleotide sequence ID" value="NZ_JAFLWD010000024.1"/>
</dbReference>
<keyword evidence="1" id="KW-1133">Transmembrane helix</keyword>
<feature type="transmembrane region" description="Helical" evidence="1">
    <location>
        <begin position="99"/>
        <end position="117"/>
    </location>
</feature>
<evidence type="ECO:0000256" key="1">
    <source>
        <dbReference type="SAM" id="Phobius"/>
    </source>
</evidence>
<proteinExistence type="predicted"/>
<keyword evidence="1" id="KW-0812">Transmembrane</keyword>
<feature type="transmembrane region" description="Helical" evidence="1">
    <location>
        <begin position="66"/>
        <end position="87"/>
    </location>
</feature>
<keyword evidence="3" id="KW-1185">Reference proteome</keyword>
<protein>
    <submittedName>
        <fullName evidence="2">DUF3021 domain-containing protein</fullName>
    </submittedName>
</protein>
<dbReference type="EMBL" id="JAFLWD010000024">
    <property type="protein sequence ID" value="MBO0440780.1"/>
    <property type="molecule type" value="Genomic_DNA"/>
</dbReference>